<evidence type="ECO:0000256" key="1">
    <source>
        <dbReference type="ARBA" id="ARBA00006795"/>
    </source>
</evidence>
<organism evidence="3 4">
    <name type="scientific">Monoraphidium neglectum</name>
    <dbReference type="NCBI Taxonomy" id="145388"/>
    <lineage>
        <taxon>Eukaryota</taxon>
        <taxon>Viridiplantae</taxon>
        <taxon>Chlorophyta</taxon>
        <taxon>core chlorophytes</taxon>
        <taxon>Chlorophyceae</taxon>
        <taxon>CS clade</taxon>
        <taxon>Sphaeropleales</taxon>
        <taxon>Selenastraceae</taxon>
        <taxon>Monoraphidium</taxon>
    </lineage>
</organism>
<reference evidence="3 4" key="1">
    <citation type="journal article" date="2013" name="BMC Genomics">
        <title>Reconstruction of the lipid metabolism for the microalga Monoraphidium neglectum from its genome sequence reveals characteristics suitable for biofuel production.</title>
        <authorList>
            <person name="Bogen C."/>
            <person name="Al-Dilaimi A."/>
            <person name="Albersmeier A."/>
            <person name="Wichmann J."/>
            <person name="Grundmann M."/>
            <person name="Rupp O."/>
            <person name="Lauersen K.J."/>
            <person name="Blifernez-Klassen O."/>
            <person name="Kalinowski J."/>
            <person name="Goesmann A."/>
            <person name="Mussgnug J.H."/>
            <person name="Kruse O."/>
        </authorList>
    </citation>
    <scope>NUCLEOTIDE SEQUENCE [LARGE SCALE GENOMIC DNA]</scope>
    <source>
        <strain evidence="3 4">SAG 48.87</strain>
    </source>
</reference>
<dbReference type="Proteomes" id="UP000054498">
    <property type="component" value="Unassembled WGS sequence"/>
</dbReference>
<dbReference type="GeneID" id="25734198"/>
<evidence type="ECO:0000259" key="2">
    <source>
        <dbReference type="Pfam" id="PF04677"/>
    </source>
</evidence>
<keyword evidence="4" id="KW-1185">Reference proteome</keyword>
<dbReference type="STRING" id="145388.A0A0D2M7R3"/>
<dbReference type="PANTHER" id="PTHR12072">
    <property type="entry name" value="CWF19, CELL CYCLE CONTROL PROTEIN"/>
    <property type="match status" value="1"/>
</dbReference>
<name>A0A0D2M7R3_9CHLO</name>
<dbReference type="AlphaFoldDB" id="A0A0D2M7R3"/>
<dbReference type="InterPro" id="IPR040194">
    <property type="entry name" value="Cwf19-like"/>
</dbReference>
<dbReference type="Pfam" id="PF04677">
    <property type="entry name" value="CwfJ_C_1"/>
    <property type="match status" value="1"/>
</dbReference>
<gene>
    <name evidence="3" type="ORF">MNEG_16439</name>
</gene>
<feature type="domain" description="Cwf19-like C-terminal" evidence="2">
    <location>
        <begin position="100"/>
        <end position="159"/>
    </location>
</feature>
<sequence>MWPRHEPAPRGLRLFGGVQSRLRATLVKRAKYGDDAGADDMDAAFARNVAARKRYKGNELDPDAEYDHDGGLELFEAKKRRGDAQQQAARDKARQVASFNRQQKAEDACNHCFSSSRRPRHMTIAIGQSTYLALVPKGRLSEGHCYIAPAEHVASMRQVGGQFDSGAVCV</sequence>
<evidence type="ECO:0000313" key="3">
    <source>
        <dbReference type="EMBL" id="KIY91525.1"/>
    </source>
</evidence>
<dbReference type="GO" id="GO:0071014">
    <property type="term" value="C:post-mRNA release spliceosomal complex"/>
    <property type="evidence" value="ECO:0007669"/>
    <property type="project" value="TreeGrafter"/>
</dbReference>
<dbReference type="PANTHER" id="PTHR12072:SF5">
    <property type="entry name" value="CWF19-LIKE PROTEIN 2"/>
    <property type="match status" value="1"/>
</dbReference>
<comment type="similarity">
    <text evidence="1">Belongs to the CWF19 family.</text>
</comment>
<dbReference type="KEGG" id="mng:MNEG_16439"/>
<proteinExistence type="inferred from homology"/>
<dbReference type="RefSeq" id="XP_013890545.1">
    <property type="nucleotide sequence ID" value="XM_014035091.1"/>
</dbReference>
<dbReference type="OrthoDB" id="2113965at2759"/>
<evidence type="ECO:0000313" key="4">
    <source>
        <dbReference type="Proteomes" id="UP000054498"/>
    </source>
</evidence>
<accession>A0A0D2M7R3</accession>
<dbReference type="EMBL" id="KK106576">
    <property type="protein sequence ID" value="KIY91525.1"/>
    <property type="molecule type" value="Genomic_DNA"/>
</dbReference>
<dbReference type="GO" id="GO:0000398">
    <property type="term" value="P:mRNA splicing, via spliceosome"/>
    <property type="evidence" value="ECO:0007669"/>
    <property type="project" value="TreeGrafter"/>
</dbReference>
<protein>
    <recommendedName>
        <fullName evidence="2">Cwf19-like C-terminal domain-containing protein</fullName>
    </recommendedName>
</protein>
<dbReference type="InterPro" id="IPR006768">
    <property type="entry name" value="Cwf19-like_C_dom-1"/>
</dbReference>